<accession>A0A371CDM8</accession>
<reference evidence="2 3" key="1">
    <citation type="submission" date="2018-07" db="EMBL/GenBank/DDBJ databases">
        <title>Draft Genome Assemblies for Five Robust Yarrowia lipolytica Strains Exhibiting High Lipid Production and Pentose Sugar Utilization and Sugar Alcohol Secretion from Undetoxified Lignocellulosic Biomass Hydrolysates.</title>
        <authorList>
            <consortium name="DOE Joint Genome Institute"/>
            <person name="Walker C."/>
            <person name="Ryu S."/>
            <person name="Na H."/>
            <person name="Zane M."/>
            <person name="LaButti K."/>
            <person name="Lipzen A."/>
            <person name="Haridas S."/>
            <person name="Barry K."/>
            <person name="Grigoriev I.V."/>
            <person name="Quarterman J."/>
            <person name="Slininger P."/>
            <person name="Dien B."/>
            <person name="Trinh C.T."/>
        </authorList>
    </citation>
    <scope>NUCLEOTIDE SEQUENCE [LARGE SCALE GENOMIC DNA]</scope>
    <source>
        <strain evidence="2 3">YB392</strain>
    </source>
</reference>
<proteinExistence type="predicted"/>
<organism evidence="2 3">
    <name type="scientific">Yarrowia lipolytica</name>
    <name type="common">Candida lipolytica</name>
    <dbReference type="NCBI Taxonomy" id="4952"/>
    <lineage>
        <taxon>Eukaryota</taxon>
        <taxon>Fungi</taxon>
        <taxon>Dikarya</taxon>
        <taxon>Ascomycota</taxon>
        <taxon>Saccharomycotina</taxon>
        <taxon>Dipodascomycetes</taxon>
        <taxon>Dipodascales</taxon>
        <taxon>Dipodascales incertae sedis</taxon>
        <taxon>Yarrowia</taxon>
    </lineage>
</organism>
<evidence type="ECO:0000256" key="1">
    <source>
        <dbReference type="SAM" id="MobiDB-lite"/>
    </source>
</evidence>
<evidence type="ECO:0000313" key="2">
    <source>
        <dbReference type="EMBL" id="RDW28399.1"/>
    </source>
</evidence>
<dbReference type="AlphaFoldDB" id="A0A371CDM8"/>
<gene>
    <name evidence="2" type="ORF">B0I71DRAFT_127505</name>
</gene>
<evidence type="ECO:0000313" key="3">
    <source>
        <dbReference type="Proteomes" id="UP000256601"/>
    </source>
</evidence>
<feature type="region of interest" description="Disordered" evidence="1">
    <location>
        <begin position="127"/>
        <end position="154"/>
    </location>
</feature>
<sequence>MDQTPKRRKTEADDPTALPTTVPNLDDEWERFQSEVLNAESTKRAPSVLDQYTPDLEAKALDIHGKSVKDHSKYDANLLEVPEDLKQREQDNLEEAIQELQQEEQVQEDLKSRLERVKALRMRKELKIEAEEEEEESGSESDFDEVKLWSQRGI</sequence>
<dbReference type="OrthoDB" id="4092469at2759"/>
<feature type="region of interest" description="Disordered" evidence="1">
    <location>
        <begin position="1"/>
        <end position="26"/>
    </location>
</feature>
<protein>
    <submittedName>
        <fullName evidence="2">Uncharacterized protein</fullName>
    </submittedName>
</protein>
<dbReference type="Proteomes" id="UP000256601">
    <property type="component" value="Unassembled WGS sequence"/>
</dbReference>
<dbReference type="VEuPathDB" id="FungiDB:YALI1_B20887g"/>
<feature type="compositionally biased region" description="Acidic residues" evidence="1">
    <location>
        <begin position="130"/>
        <end position="143"/>
    </location>
</feature>
<name>A0A371CDM8_YARLL</name>
<dbReference type="EMBL" id="KZ858953">
    <property type="protein sequence ID" value="RDW28399.1"/>
    <property type="molecule type" value="Genomic_DNA"/>
</dbReference>